<organism evidence="8 9">
    <name type="scientific">Mucilaginibacter gotjawali</name>
    <dbReference type="NCBI Taxonomy" id="1550579"/>
    <lineage>
        <taxon>Bacteria</taxon>
        <taxon>Pseudomonadati</taxon>
        <taxon>Bacteroidota</taxon>
        <taxon>Sphingobacteriia</taxon>
        <taxon>Sphingobacteriales</taxon>
        <taxon>Sphingobacteriaceae</taxon>
        <taxon>Mucilaginibacter</taxon>
    </lineage>
</organism>
<dbReference type="Pfam" id="PF14322">
    <property type="entry name" value="SusD-like_3"/>
    <property type="match status" value="1"/>
</dbReference>
<comment type="similarity">
    <text evidence="2">Belongs to the SusD family.</text>
</comment>
<protein>
    <submittedName>
        <fullName evidence="8">SusD family protein</fullName>
    </submittedName>
</protein>
<name>A0A120MYE7_9SPHI</name>
<keyword evidence="4" id="KW-0472">Membrane</keyword>
<dbReference type="AlphaFoldDB" id="A0A120MYE7"/>
<evidence type="ECO:0000259" key="7">
    <source>
        <dbReference type="Pfam" id="PF14322"/>
    </source>
</evidence>
<dbReference type="GO" id="GO:0009279">
    <property type="term" value="C:cell outer membrane"/>
    <property type="evidence" value="ECO:0007669"/>
    <property type="project" value="UniProtKB-SubCell"/>
</dbReference>
<keyword evidence="9" id="KW-1185">Reference proteome</keyword>
<evidence type="ECO:0000256" key="4">
    <source>
        <dbReference type="ARBA" id="ARBA00023136"/>
    </source>
</evidence>
<dbReference type="SUPFAM" id="SSF48452">
    <property type="entry name" value="TPR-like"/>
    <property type="match status" value="1"/>
</dbReference>
<feature type="domain" description="SusD-like N-terminal" evidence="7">
    <location>
        <begin position="91"/>
        <end position="242"/>
    </location>
</feature>
<dbReference type="PROSITE" id="PS51257">
    <property type="entry name" value="PROKAR_LIPOPROTEIN"/>
    <property type="match status" value="1"/>
</dbReference>
<dbReference type="EMBL" id="AP017313">
    <property type="protein sequence ID" value="BAU52935.1"/>
    <property type="molecule type" value="Genomic_DNA"/>
</dbReference>
<evidence type="ECO:0000256" key="5">
    <source>
        <dbReference type="ARBA" id="ARBA00023237"/>
    </source>
</evidence>
<evidence type="ECO:0000259" key="6">
    <source>
        <dbReference type="Pfam" id="PF07980"/>
    </source>
</evidence>
<proteinExistence type="inferred from homology"/>
<keyword evidence="3" id="KW-0732">Signal</keyword>
<evidence type="ECO:0000313" key="9">
    <source>
        <dbReference type="Proteomes" id="UP000218263"/>
    </source>
</evidence>
<dbReference type="Gene3D" id="1.25.40.390">
    <property type="match status" value="1"/>
</dbReference>
<dbReference type="RefSeq" id="WP_096350199.1">
    <property type="nucleotide sequence ID" value="NZ_AP017313.1"/>
</dbReference>
<evidence type="ECO:0000256" key="1">
    <source>
        <dbReference type="ARBA" id="ARBA00004442"/>
    </source>
</evidence>
<feature type="domain" description="RagB/SusD" evidence="6">
    <location>
        <begin position="327"/>
        <end position="582"/>
    </location>
</feature>
<dbReference type="InterPro" id="IPR033985">
    <property type="entry name" value="SusD-like_N"/>
</dbReference>
<evidence type="ECO:0000256" key="2">
    <source>
        <dbReference type="ARBA" id="ARBA00006275"/>
    </source>
</evidence>
<evidence type="ECO:0000313" key="8">
    <source>
        <dbReference type="EMBL" id="BAU52935.1"/>
    </source>
</evidence>
<gene>
    <name evidence="8" type="ORF">MgSA37_01099</name>
</gene>
<dbReference type="InterPro" id="IPR012944">
    <property type="entry name" value="SusD_RagB_dom"/>
</dbReference>
<dbReference type="InterPro" id="IPR011990">
    <property type="entry name" value="TPR-like_helical_dom_sf"/>
</dbReference>
<keyword evidence="5" id="KW-0998">Cell outer membrane</keyword>
<dbReference type="Pfam" id="PF07980">
    <property type="entry name" value="SusD_RagB"/>
    <property type="match status" value="1"/>
</dbReference>
<evidence type="ECO:0000256" key="3">
    <source>
        <dbReference type="ARBA" id="ARBA00022729"/>
    </source>
</evidence>
<dbReference type="OrthoDB" id="691231at2"/>
<reference evidence="8 9" key="1">
    <citation type="submission" date="2015-12" db="EMBL/GenBank/DDBJ databases">
        <title>Genome sequence of Mucilaginibacter gotjawali.</title>
        <authorList>
            <person name="Lee J.S."/>
            <person name="Lee K.C."/>
            <person name="Kim K.K."/>
            <person name="Lee B.W."/>
        </authorList>
    </citation>
    <scope>NUCLEOTIDE SEQUENCE [LARGE SCALE GENOMIC DNA]</scope>
    <source>
        <strain evidence="8 9">SA3-7</strain>
    </source>
</reference>
<sequence length="582" mass="64247">MKNHINKILPAIILLCVVYGCKKYEQFPVDKITANYVFDPRDSAGANAQSFLYGIYAIVPNGNNRVGSDYLDAASDDAVSSQTGTAQVTLMSTNAATSQSFPSTENPWEGTNPTGTPNSFWAGIRSANEFINNIGVVPVKGTLPNGVGTRWVWQSEARFLRAYFYFELVKRYGGVPLLGNKVYNVNDAITVPRSSFSDCITYIVNELNAVKDSLITAPLAISSDNFRITKGAALALKARVLLYAASPLFNGGNIDAANPLTGYTSYDINRWTLAANAARDVISLGTYQLDTSYRDIFLTQNNLERIMIRPGGNSISVETYNGPVGFQAASAVGNTSPTQELVNSFPMQNGLAITDPSSGFNPSDPYAVNSTPKRDPRLAWTILYNGHTWLNTSVQTYEGGQSKPDVNTQQTVTGYYMRKFMGLFENTTTYSSHSSDWVVFRYAEVLLTLAEAENEAAGSPPADCYAQLYALRKRAGIDPGAGITYGVPQNMSTAEMRAFIQNEWRIEFAFEEHRYFDIKRWKLAQTLMNQPRTGVSIVKTGSNLTFNPINVLSTTFTTKQYFHPIPYNEILKDPNLKQNPGW</sequence>
<dbReference type="Proteomes" id="UP000218263">
    <property type="component" value="Chromosome"/>
</dbReference>
<dbReference type="KEGG" id="mgot:MgSA37_01099"/>
<comment type="subcellular location">
    <subcellularLocation>
        <location evidence="1">Cell outer membrane</location>
    </subcellularLocation>
</comment>
<accession>A0A120MYE7</accession>